<dbReference type="GO" id="GO:0006351">
    <property type="term" value="P:DNA-templated transcription"/>
    <property type="evidence" value="ECO:0007669"/>
    <property type="project" value="InterPro"/>
</dbReference>
<evidence type="ECO:0000256" key="9">
    <source>
        <dbReference type="ARBA" id="ARBA00022679"/>
    </source>
</evidence>
<organism evidence="26 27">
    <name type="scientific">Arabidopsis latent virus 1</name>
    <dbReference type="NCBI Taxonomy" id="2570606"/>
    <lineage>
        <taxon>Viruses</taxon>
        <taxon>Riboviria</taxon>
        <taxon>Orthornavirae</taxon>
        <taxon>Pisuviricota</taxon>
        <taxon>Pisoniviricetes</taxon>
        <taxon>Picornavirales</taxon>
        <taxon>Secoviridae</taxon>
        <taxon>Comovirinae</taxon>
        <taxon>Comovirus</taxon>
        <taxon>Comovirus arabidopsis</taxon>
    </lineage>
</organism>
<comment type="function">
    <text evidence="3">Replicates the viral genome.</text>
</comment>
<dbReference type="Proteomes" id="UP000887980">
    <property type="component" value="Genome"/>
</dbReference>
<dbReference type="PROSITE" id="PS51218">
    <property type="entry name" value="SF3_HELICASE_2"/>
    <property type="match status" value="1"/>
</dbReference>
<feature type="domain" description="RdRp catalytic" evidence="23">
    <location>
        <begin position="1417"/>
        <end position="1547"/>
    </location>
</feature>
<protein>
    <recommendedName>
        <fullName evidence="6">RNA1 polyprotein</fullName>
    </recommendedName>
    <alternativeName>
        <fullName evidence="20">Genome polyprotein B</fullName>
    </alternativeName>
    <alternativeName>
        <fullName evidence="19">P1</fullName>
    </alternativeName>
</protein>
<evidence type="ECO:0000259" key="23">
    <source>
        <dbReference type="PROSITE" id="PS50507"/>
    </source>
</evidence>
<evidence type="ECO:0000256" key="2">
    <source>
        <dbReference type="ARBA" id="ARBA00003602"/>
    </source>
</evidence>
<feature type="domain" description="Peptidase C3" evidence="25">
    <location>
        <begin position="932"/>
        <end position="1137"/>
    </location>
</feature>
<evidence type="ECO:0000256" key="13">
    <source>
        <dbReference type="ARBA" id="ARBA00022801"/>
    </source>
</evidence>
<evidence type="ECO:0000313" key="27">
    <source>
        <dbReference type="Proteomes" id="UP000887980"/>
    </source>
</evidence>
<sequence>MATITLFTGNAPHSLIAYITSKDVVHMLKCYVQVDNFPSEFQISNRLRRLRESHFDLISLGYSAFVLHRNHLAQEPYEVYSGDFIFNDYHQFLCETVTNKNALETLRKYIRTAFLAYFDEIIEFNESSYLLDDDDIDMQGTREMLASISNWISATCSSAVDWTVNEIMKSFKAHFNGVVERYCPIGVQVCGWITNVWDKVTAWIDEILESINWFLKGTKELIVWGVCILASSCAIGVLEKALIGLGFISGGLDLVKTFLTGSVLTGSFMYLKGFKNEEQVTFTAMVSLMAGIVSTVITAAFGCPTVVVAQAGPNELLEMAANGLNDFCNTTLVSMGKTCQAVNQITTCATNLKSLAGKIFSCLQNFIWQMFGMESRFLRDASLMFEEDLDQWLKDITKAQDTFLAKAYATQDDMMQMQVLVRKGQKMRQKVLNANTKLSPVLSSTIVKGVDTIEKLLRDATFQGVKATRKLPFVVYAHGRSRVGKTLVVNRLISDFQTHFGLPSDTIYARNPVDSYWSGYRRQPFVLIDDFGAVECDPSMEAQLIPLVSSAPYPLTMASIEEKGLLFDSKFIFCSSNRLEPSPESKVHDDEAFRNRRHVLIDVSLNPDIPYDPSDVTKNQIYTILKYDLTQYIRVAEFADYGDLLAYCLTAWEKHDMEQTLNLEKDYQEPKLDTDFEKFEHLLTMAVTYNTPLTELQSLMKMREDEESQYVHFVSFRREGKLWHYALNGKMQVCEWKQEVTPDEELVLELKSEKLLLQSYKVLRYSESTNLVIKTHLDVLAREDSYDEKMNFIGMVGNPNYHAQIKPIIDKMPSWQRLIMCGMGAMLARKKETTWYSAMVEGMKDTMYTMYSKEIEQWPIALKVVVGVVLASVAGAGFWKLYDVLKNAGNGGAFAGAAALEFAVGQSRKPNRYDVAQYKYRNVPITRRAWAQGSMPIEHATAAIMTKIKASLQYGRTEVQIVLLPGRRFLGYSHFFRELKGSLMVQIHTANKTYWHTYKAQNMEYFDNSELCLYTDGSLEDIPSSCWDLFCWDFESKQMDSFPAEFLSCKPAVGTGAPQPQWAPIEVKLRTKSLEIRDGDYVRRVPIYLEYAAPTVNFDCGSLVVARVGTTYQVVGIHVAGHNNSLGFAALLPPVAPVAQAQCAQKYFEFYAHEEEVRNGIAMVGELKNGVWIPLPTKTSLQETPEVWHLETPCDKYPSILSNDDERLKISGCTDYDPFSSGVLKYAEPMGLLETELLDEVSNEIVETWFDCVEEGEEFEEVSMAEALNGIEGVSYMERIPLSTSEGFPHILSRKNGEKGKGRFVEGDGMEMYLIPNTSVTKALEELEADLENHVPTLVGIECPKDEKLPYRKVFQKPKTRCFTILPMEYNLLVRRKFLRFVRFIMRRRDKLACQVGINPYSMEWSELASRLQAKGDNILCCDYSSFDGLLSKQVMRSIAGMINRLCGGTERLRKERENLLMACCSRLAICKKQVWKVECGIPSGFPLTVICNSIFNEILVRYSYKAILREQKIPKMISLSFDDYVSLVTYGDDNLISVHGCVRPYFDGTKLKQFLGKLNVVITDGKDKTSEHLLFRKLTECDFLKRGFLQRSSVVWDAPEEKASLWAQLHYVNTNNLELHEAYKVNLVSVLRELYMWDPVECASFRRKALRTISWLSKEDVPTLEQIKEFYSIQRQQKLPDSADSMDLLTQKENLGPILAPTGKQHGFEFTEYVRTVNLSEHSFEEATSEELWLLCNTMYPQNRLPENVISVNWQQGVGRGGLPTQHWMEANVLRRNSNLRRVVDSALRGGKRLVIATREAILPCNVLAILFMVHAGTIPRETSNSTLTQIIEQVKTLGFLPKEIPAAF</sequence>
<evidence type="ECO:0000256" key="22">
    <source>
        <dbReference type="SAM" id="Phobius"/>
    </source>
</evidence>
<dbReference type="InterPro" id="IPR009003">
    <property type="entry name" value="Peptidase_S1_PA"/>
</dbReference>
<dbReference type="InterPro" id="IPR007094">
    <property type="entry name" value="RNA-dir_pol_PSvirus"/>
</dbReference>
<dbReference type="SUPFAM" id="SSF50494">
    <property type="entry name" value="Trypsin-like serine proteases"/>
    <property type="match status" value="1"/>
</dbReference>
<keyword evidence="15" id="KW-0067">ATP-binding</keyword>
<comment type="function">
    <text evidence="21">Down-regulates the RNA1 polyprotein processing and enhances trans-cleavage of RNA2 polyproteins. The protease cofactor and the putative helicase seem to target the replication complexes to ER membranes. Their physical association causes the membrane rearrangement of host ER that may result in formation of the small membranous vesicles that are the site of viral RNA synthesis.</text>
</comment>
<dbReference type="GO" id="GO:0004197">
    <property type="term" value="F:cysteine-type endopeptidase activity"/>
    <property type="evidence" value="ECO:0007669"/>
    <property type="project" value="InterPro"/>
</dbReference>
<keyword evidence="17 22" id="KW-1133">Transmembrane helix</keyword>
<dbReference type="Gene3D" id="2.40.10.10">
    <property type="entry name" value="Trypsin-like serine proteases"/>
    <property type="match status" value="1"/>
</dbReference>
<evidence type="ECO:0000256" key="4">
    <source>
        <dbReference type="ARBA" id="ARBA00004354"/>
    </source>
</evidence>
<comment type="subcellular location">
    <subcellularLocation>
        <location evidence="4">Host endoplasmic reticulum</location>
    </subcellularLocation>
    <subcellularLocation>
        <location evidence="5">Host membrane</location>
        <topology evidence="5">Single-pass membrane protein</topology>
    </subcellularLocation>
</comment>
<evidence type="ECO:0000256" key="15">
    <source>
        <dbReference type="ARBA" id="ARBA00022840"/>
    </source>
</evidence>
<dbReference type="InterPro" id="IPR044067">
    <property type="entry name" value="PCV_3C_PRO"/>
</dbReference>
<dbReference type="GO" id="GO:0044165">
    <property type="term" value="C:host cell endoplasmic reticulum"/>
    <property type="evidence" value="ECO:0007669"/>
    <property type="project" value="UniProtKB-SubCell"/>
</dbReference>
<dbReference type="Pfam" id="PF00910">
    <property type="entry name" value="RNA_helicase"/>
    <property type="match status" value="1"/>
</dbReference>
<keyword evidence="12" id="KW-0547">Nucleotide-binding</keyword>
<keyword evidence="16" id="KW-0693">Viral RNA replication</keyword>
<keyword evidence="18" id="KW-1038">Host endoplasmic reticulum</keyword>
<dbReference type="InterPro" id="IPR043128">
    <property type="entry name" value="Rev_trsase/Diguanyl_cyclase"/>
</dbReference>
<dbReference type="InterPro" id="IPR004004">
    <property type="entry name" value="Helic/Pol/Pept_Calicivir-typ"/>
</dbReference>
<keyword evidence="10 22" id="KW-0812">Transmembrane</keyword>
<evidence type="ECO:0000256" key="5">
    <source>
        <dbReference type="ARBA" id="ARBA00004379"/>
    </source>
</evidence>
<keyword evidence="8" id="KW-0645">Protease</keyword>
<feature type="transmembrane region" description="Helical" evidence="22">
    <location>
        <begin position="221"/>
        <end position="248"/>
    </location>
</feature>
<evidence type="ECO:0000256" key="7">
    <source>
        <dbReference type="ARBA" id="ARBA00022484"/>
    </source>
</evidence>
<dbReference type="GO" id="GO:0006508">
    <property type="term" value="P:proteolysis"/>
    <property type="evidence" value="ECO:0007669"/>
    <property type="project" value="UniProtKB-KW"/>
</dbReference>
<evidence type="ECO:0000256" key="11">
    <source>
        <dbReference type="ARBA" id="ARBA00022695"/>
    </source>
</evidence>
<evidence type="ECO:0000256" key="18">
    <source>
        <dbReference type="ARBA" id="ARBA00023184"/>
    </source>
</evidence>
<evidence type="ECO:0000259" key="25">
    <source>
        <dbReference type="PROSITE" id="PS51874"/>
    </source>
</evidence>
<keyword evidence="9" id="KW-0808">Transferase</keyword>
<comment type="function">
    <text evidence="1">Plays a role in RNA replication. It is covalently linked to the 5'terminus of both viral single-stranded RNA1 and RNA2 molecules.</text>
</comment>
<feature type="transmembrane region" description="Helical" evidence="22">
    <location>
        <begin position="280"/>
        <end position="301"/>
    </location>
</feature>
<comment type="function">
    <text evidence="2">Thiol protease that cleaves the RNA1 and RNA2 polyproteins.</text>
</comment>
<evidence type="ECO:0000256" key="1">
    <source>
        <dbReference type="ARBA" id="ARBA00002583"/>
    </source>
</evidence>
<evidence type="ECO:0000256" key="17">
    <source>
        <dbReference type="ARBA" id="ARBA00022989"/>
    </source>
</evidence>
<dbReference type="SUPFAM" id="SSF56672">
    <property type="entry name" value="DNA/RNA polymerases"/>
    <property type="match status" value="1"/>
</dbReference>
<evidence type="ECO:0000256" key="10">
    <source>
        <dbReference type="ARBA" id="ARBA00022692"/>
    </source>
</evidence>
<dbReference type="PRINTS" id="PR00918">
    <property type="entry name" value="CALICVIRUSNS"/>
</dbReference>
<evidence type="ECO:0000256" key="16">
    <source>
        <dbReference type="ARBA" id="ARBA00022953"/>
    </source>
</evidence>
<keyword evidence="22" id="KW-0472">Membrane</keyword>
<dbReference type="PROSITE" id="PS51874">
    <property type="entry name" value="PCV_3C_PRO"/>
    <property type="match status" value="1"/>
</dbReference>
<keyword evidence="27" id="KW-1185">Reference proteome</keyword>
<evidence type="ECO:0000256" key="12">
    <source>
        <dbReference type="ARBA" id="ARBA00022741"/>
    </source>
</evidence>
<evidence type="ECO:0000256" key="14">
    <source>
        <dbReference type="ARBA" id="ARBA00022807"/>
    </source>
</evidence>
<evidence type="ECO:0000256" key="6">
    <source>
        <dbReference type="ARBA" id="ARBA00020936"/>
    </source>
</evidence>
<dbReference type="Pfam" id="PF00680">
    <property type="entry name" value="RdRP_1"/>
    <property type="match status" value="1"/>
</dbReference>
<evidence type="ECO:0000259" key="24">
    <source>
        <dbReference type="PROSITE" id="PS51218"/>
    </source>
</evidence>
<dbReference type="Gene3D" id="3.30.70.270">
    <property type="match status" value="1"/>
</dbReference>
<dbReference type="InterPro" id="IPR043504">
    <property type="entry name" value="Peptidase_S1_PA_chymotrypsin"/>
</dbReference>
<dbReference type="EMBL" id="MH899120">
    <property type="protein sequence ID" value="QCE32095.1"/>
    <property type="molecule type" value="Genomic_RNA"/>
</dbReference>
<evidence type="ECO:0000256" key="21">
    <source>
        <dbReference type="ARBA" id="ARBA00045667"/>
    </source>
</evidence>
<evidence type="ECO:0000256" key="8">
    <source>
        <dbReference type="ARBA" id="ARBA00022670"/>
    </source>
</evidence>
<dbReference type="KEGG" id="vg:80551094"/>
<evidence type="ECO:0000256" key="3">
    <source>
        <dbReference type="ARBA" id="ARBA00003682"/>
    </source>
</evidence>
<keyword evidence="7" id="KW-0696">RNA-directed RNA polymerase</keyword>
<reference evidence="26" key="1">
    <citation type="submission" date="2018-09" db="EMBL/GenBank/DDBJ databases">
        <authorList>
            <person name="van der Vlugt R.A.A."/>
            <person name="Kloth K."/>
            <person name="Verhoeven A."/>
        </authorList>
    </citation>
    <scope>NUCLEOTIDE SEQUENCE</scope>
</reference>
<evidence type="ECO:0000256" key="20">
    <source>
        <dbReference type="ARBA" id="ARBA00032135"/>
    </source>
</evidence>
<evidence type="ECO:0000313" key="26">
    <source>
        <dbReference type="EMBL" id="QCE32095.1"/>
    </source>
</evidence>
<dbReference type="GO" id="GO:0003723">
    <property type="term" value="F:RNA binding"/>
    <property type="evidence" value="ECO:0007669"/>
    <property type="project" value="InterPro"/>
</dbReference>
<keyword evidence="13" id="KW-0378">Hydrolase</keyword>
<evidence type="ECO:0000256" key="19">
    <source>
        <dbReference type="ARBA" id="ARBA00031919"/>
    </source>
</evidence>
<feature type="transmembrane region" description="Helical" evidence="22">
    <location>
        <begin position="254"/>
        <end position="271"/>
    </location>
</feature>
<keyword evidence="14" id="KW-0788">Thiol protease</keyword>
<feature type="domain" description="SF3 helicase" evidence="24">
    <location>
        <begin position="454"/>
        <end position="618"/>
    </location>
</feature>
<dbReference type="RefSeq" id="YP_010840296.1">
    <property type="nucleotide sequence ID" value="NC_078590.1"/>
</dbReference>
<dbReference type="GO" id="GO:0033644">
    <property type="term" value="C:host cell membrane"/>
    <property type="evidence" value="ECO:0007669"/>
    <property type="project" value="UniProtKB-SubCell"/>
</dbReference>
<dbReference type="GO" id="GO:0003724">
    <property type="term" value="F:RNA helicase activity"/>
    <property type="evidence" value="ECO:0007669"/>
    <property type="project" value="InterPro"/>
</dbReference>
<keyword evidence="11" id="KW-0548">Nucleotidyltransferase</keyword>
<dbReference type="InterPro" id="IPR001205">
    <property type="entry name" value="RNA-dir_pol_C"/>
</dbReference>
<dbReference type="PROSITE" id="PS50507">
    <property type="entry name" value="RDRP_SSRNA_POS"/>
    <property type="match status" value="1"/>
</dbReference>
<dbReference type="InterPro" id="IPR014759">
    <property type="entry name" value="Helicase_SF3_ssRNA_vir"/>
</dbReference>
<dbReference type="GeneID" id="80551094"/>
<dbReference type="InterPro" id="IPR000605">
    <property type="entry name" value="Helicase_SF3_ssDNA/RNA_vir"/>
</dbReference>
<name>A0A4D6NZB1_9SECO</name>
<proteinExistence type="predicted"/>
<dbReference type="GO" id="GO:0005524">
    <property type="term" value="F:ATP binding"/>
    <property type="evidence" value="ECO:0007669"/>
    <property type="project" value="UniProtKB-KW"/>
</dbReference>
<accession>A0A4D6NZB1</accession>
<dbReference type="InterPro" id="IPR043502">
    <property type="entry name" value="DNA/RNA_pol_sf"/>
</dbReference>
<dbReference type="GO" id="GO:0003968">
    <property type="term" value="F:RNA-directed RNA polymerase activity"/>
    <property type="evidence" value="ECO:0007669"/>
    <property type="project" value="UniProtKB-KW"/>
</dbReference>
<dbReference type="GO" id="GO:0039694">
    <property type="term" value="P:viral RNA genome replication"/>
    <property type="evidence" value="ECO:0007669"/>
    <property type="project" value="InterPro"/>
</dbReference>